<evidence type="ECO:0000313" key="3">
    <source>
        <dbReference type="Proteomes" id="UP000198211"/>
    </source>
</evidence>
<feature type="region of interest" description="Disordered" evidence="1">
    <location>
        <begin position="151"/>
        <end position="170"/>
    </location>
</feature>
<name>A0A225V5G8_9STRA</name>
<dbReference type="Proteomes" id="UP000198211">
    <property type="component" value="Unassembled WGS sequence"/>
</dbReference>
<dbReference type="AlphaFoldDB" id="A0A225V5G8"/>
<organism evidence="2 3">
    <name type="scientific">Phytophthora megakarya</name>
    <dbReference type="NCBI Taxonomy" id="4795"/>
    <lineage>
        <taxon>Eukaryota</taxon>
        <taxon>Sar</taxon>
        <taxon>Stramenopiles</taxon>
        <taxon>Oomycota</taxon>
        <taxon>Peronosporomycetes</taxon>
        <taxon>Peronosporales</taxon>
        <taxon>Peronosporaceae</taxon>
        <taxon>Phytophthora</taxon>
    </lineage>
</organism>
<evidence type="ECO:0000256" key="1">
    <source>
        <dbReference type="SAM" id="MobiDB-lite"/>
    </source>
</evidence>
<evidence type="ECO:0000313" key="2">
    <source>
        <dbReference type="EMBL" id="OWZ00344.1"/>
    </source>
</evidence>
<reference evidence="3" key="1">
    <citation type="submission" date="2017-03" db="EMBL/GenBank/DDBJ databases">
        <title>Phytopthora megakarya and P. palmivora, two closely related causual agents of cacao black pod achieved similar genome size and gene model numbers by different mechanisms.</title>
        <authorList>
            <person name="Ali S."/>
            <person name="Shao J."/>
            <person name="Larry D.J."/>
            <person name="Kronmiller B."/>
            <person name="Shen D."/>
            <person name="Strem M.D."/>
            <person name="Melnick R.L."/>
            <person name="Guiltinan M.J."/>
            <person name="Tyler B.M."/>
            <person name="Meinhardt L.W."/>
            <person name="Bailey B.A."/>
        </authorList>
    </citation>
    <scope>NUCLEOTIDE SEQUENCE [LARGE SCALE GENOMIC DNA]</scope>
    <source>
        <strain evidence="3">zdho120</strain>
    </source>
</reference>
<gene>
    <name evidence="2" type="ORF">PHMEG_00028483</name>
</gene>
<protein>
    <submittedName>
        <fullName evidence="2">Uncharacterized protein</fullName>
    </submittedName>
</protein>
<dbReference type="EMBL" id="NBNE01007691">
    <property type="protein sequence ID" value="OWZ00344.1"/>
    <property type="molecule type" value="Genomic_DNA"/>
</dbReference>
<sequence>MVFTGNKGYLEQTAGNEGQLRLVCGPVEDFLVSIVDLESWSDMRPPSLGQARFDARDIAAKDSILGKVLKADADMICHEMSAMDIRLSGKHETADKPYRAVPPFPNAPDNDSGAGADEEIIVSDDDDGVPDHESNFVVPVGDPRCGCYANGKSSSGKSDWKRPAKQSHRSSKAMRLVEMETTHVNVKVHSCPTVHLEYVKQPLRFIIAQEITVGEVVSWFPDFLVLANLRQDTVLSMQAGFSYSLSVMMIVTTPRLPTSSLRPTCTHLIQIMYLQCLNETLWTRNVPDKYFRTAKVALKSRLLPGVYPSKWPNFCNVKAVSLSAHESIEIRDSEEEDDPADEDYNSKEDAEFQLENGGSASSEDETETVSERAEWKYPEFFSSSDDSSEYEAVKRKSQSKQDSITPRDSPAKDNSAKRLKPKTAPQSKSRVKWKRRSSGSSSESESGGKKLTYTPSSKRPRPRGNNGRTKSRLAQLKNDELSDADKAVIESSDRGVISWHRYEILCRFSPKKDGTEDQTPGFSDYASQMSDIVFLERRLLPMLNQYLALISKRLWKVMFADWEKYLYFHLWKELTHTAVKAIDKHVKFMKDNARAFWDMLLWFVMKTQPENGEDAGEHSDGYATSSAIYTDRSTRNETVGRGFEKLFRETIVWEPNFWIYPLNVLPVLGTPQDSYGKFTLDQQVKAAEREFPSRTQWPVYCSDIDRFAHIPEEVRDQIKPESVRRQNPIQSPAAEVLL</sequence>
<keyword evidence="3" id="KW-1185">Reference proteome</keyword>
<accession>A0A225V5G8</accession>
<comment type="caution">
    <text evidence="2">The sequence shown here is derived from an EMBL/GenBank/DDBJ whole genome shotgun (WGS) entry which is preliminary data.</text>
</comment>
<dbReference type="STRING" id="4795.A0A225V5G8"/>
<proteinExistence type="predicted"/>
<feature type="region of interest" description="Disordered" evidence="1">
    <location>
        <begin position="352"/>
        <end position="477"/>
    </location>
</feature>